<feature type="non-terminal residue" evidence="1">
    <location>
        <position position="102"/>
    </location>
</feature>
<comment type="caution">
    <text evidence="1">The sequence shown here is derived from an EMBL/GenBank/DDBJ whole genome shotgun (WGS) entry which is preliminary data.</text>
</comment>
<keyword evidence="2" id="KW-1185">Reference proteome</keyword>
<evidence type="ECO:0000313" key="1">
    <source>
        <dbReference type="EMBL" id="KAJ1168881.1"/>
    </source>
</evidence>
<organism evidence="1 2">
    <name type="scientific">Pleurodeles waltl</name>
    <name type="common">Iberian ribbed newt</name>
    <dbReference type="NCBI Taxonomy" id="8319"/>
    <lineage>
        <taxon>Eukaryota</taxon>
        <taxon>Metazoa</taxon>
        <taxon>Chordata</taxon>
        <taxon>Craniata</taxon>
        <taxon>Vertebrata</taxon>
        <taxon>Euteleostomi</taxon>
        <taxon>Amphibia</taxon>
        <taxon>Batrachia</taxon>
        <taxon>Caudata</taxon>
        <taxon>Salamandroidea</taxon>
        <taxon>Salamandridae</taxon>
        <taxon>Pleurodelinae</taxon>
        <taxon>Pleurodeles</taxon>
    </lineage>
</organism>
<evidence type="ECO:0000313" key="2">
    <source>
        <dbReference type="Proteomes" id="UP001066276"/>
    </source>
</evidence>
<protein>
    <submittedName>
        <fullName evidence="1">Uncharacterized protein</fullName>
    </submittedName>
</protein>
<sequence length="102" mass="10889">MPSGHFVQVCDPCRLWCCRCPLGILCKCATLAGCGAADGLWAFCASVRPLQAVELQMPSGHFVQVWDPCRLWCCRCPLGISCKCATLAGCGAADTLWAFCAS</sequence>
<gene>
    <name evidence="1" type="ORF">NDU88_000793</name>
</gene>
<dbReference type="Proteomes" id="UP001066276">
    <property type="component" value="Chromosome 4_1"/>
</dbReference>
<name>A0AAV7SY21_PLEWA</name>
<dbReference type="AlphaFoldDB" id="A0AAV7SY21"/>
<reference evidence="1" key="1">
    <citation type="journal article" date="2022" name="bioRxiv">
        <title>Sequencing and chromosome-scale assembly of the giantPleurodeles waltlgenome.</title>
        <authorList>
            <person name="Brown T."/>
            <person name="Elewa A."/>
            <person name="Iarovenko S."/>
            <person name="Subramanian E."/>
            <person name="Araus A.J."/>
            <person name="Petzold A."/>
            <person name="Susuki M."/>
            <person name="Suzuki K.-i.T."/>
            <person name="Hayashi T."/>
            <person name="Toyoda A."/>
            <person name="Oliveira C."/>
            <person name="Osipova E."/>
            <person name="Leigh N.D."/>
            <person name="Simon A."/>
            <person name="Yun M.H."/>
        </authorList>
    </citation>
    <scope>NUCLEOTIDE SEQUENCE</scope>
    <source>
        <strain evidence="1">20211129_DDA</strain>
        <tissue evidence="1">Liver</tissue>
    </source>
</reference>
<dbReference type="EMBL" id="JANPWB010000007">
    <property type="protein sequence ID" value="KAJ1168881.1"/>
    <property type="molecule type" value="Genomic_DNA"/>
</dbReference>
<proteinExistence type="predicted"/>
<accession>A0AAV7SY21</accession>